<dbReference type="AlphaFoldDB" id="A0A517LWH2"/>
<dbReference type="Proteomes" id="UP000319557">
    <property type="component" value="Chromosome"/>
</dbReference>
<dbReference type="Pfam" id="PF04996">
    <property type="entry name" value="AstB"/>
    <property type="match status" value="1"/>
</dbReference>
<protein>
    <submittedName>
        <fullName evidence="3">N-succinylarginine dihydrolase</fullName>
        <ecNumber evidence="3">3.5.3.23</ecNumber>
    </submittedName>
</protein>
<dbReference type="PANTHER" id="PTHR30420">
    <property type="entry name" value="N-SUCCINYLARGININE DIHYDROLASE"/>
    <property type="match status" value="1"/>
</dbReference>
<keyword evidence="2 3" id="KW-0378">Hydrolase</keyword>
<dbReference type="InterPro" id="IPR007079">
    <property type="entry name" value="SuccinylArg_d-Hdrlase_AstB"/>
</dbReference>
<dbReference type="KEGG" id="ruv:EC9_11500"/>
<dbReference type="PANTHER" id="PTHR30420:SF2">
    <property type="entry name" value="N-SUCCINYLARGININE DIHYDROLASE"/>
    <property type="match status" value="1"/>
</dbReference>
<organism evidence="3 4">
    <name type="scientific">Rosistilla ulvae</name>
    <dbReference type="NCBI Taxonomy" id="1930277"/>
    <lineage>
        <taxon>Bacteria</taxon>
        <taxon>Pseudomonadati</taxon>
        <taxon>Planctomycetota</taxon>
        <taxon>Planctomycetia</taxon>
        <taxon>Pirellulales</taxon>
        <taxon>Pirellulaceae</taxon>
        <taxon>Rosistilla</taxon>
    </lineage>
</organism>
<dbReference type="RefSeq" id="WP_218934600.1">
    <property type="nucleotide sequence ID" value="NZ_CP036261.1"/>
</dbReference>
<name>A0A517LWH2_9BACT</name>
<accession>A0A517LWH2</accession>
<evidence type="ECO:0000313" key="4">
    <source>
        <dbReference type="Proteomes" id="UP000319557"/>
    </source>
</evidence>
<dbReference type="SUPFAM" id="SSF55909">
    <property type="entry name" value="Pentein"/>
    <property type="match status" value="1"/>
</dbReference>
<evidence type="ECO:0000313" key="3">
    <source>
        <dbReference type="EMBL" id="QDS86975.1"/>
    </source>
</evidence>
<reference evidence="3 4" key="1">
    <citation type="submission" date="2019-02" db="EMBL/GenBank/DDBJ databases">
        <title>Deep-cultivation of Planctomycetes and their phenomic and genomic characterization uncovers novel biology.</title>
        <authorList>
            <person name="Wiegand S."/>
            <person name="Jogler M."/>
            <person name="Boedeker C."/>
            <person name="Pinto D."/>
            <person name="Vollmers J."/>
            <person name="Rivas-Marin E."/>
            <person name="Kohn T."/>
            <person name="Peeters S.H."/>
            <person name="Heuer A."/>
            <person name="Rast P."/>
            <person name="Oberbeckmann S."/>
            <person name="Bunk B."/>
            <person name="Jeske O."/>
            <person name="Meyerdierks A."/>
            <person name="Storesund J.E."/>
            <person name="Kallscheuer N."/>
            <person name="Luecker S."/>
            <person name="Lage O.M."/>
            <person name="Pohl T."/>
            <person name="Merkel B.J."/>
            <person name="Hornburger P."/>
            <person name="Mueller R.-W."/>
            <person name="Bruemmer F."/>
            <person name="Labrenz M."/>
            <person name="Spormann A.M."/>
            <person name="Op den Camp H."/>
            <person name="Overmann J."/>
            <person name="Amann R."/>
            <person name="Jetten M.S.M."/>
            <person name="Mascher T."/>
            <person name="Medema M.H."/>
            <person name="Devos D.P."/>
            <person name="Kaster A.-K."/>
            <person name="Ovreas L."/>
            <person name="Rohde M."/>
            <person name="Galperin M.Y."/>
            <person name="Jogler C."/>
        </authorList>
    </citation>
    <scope>NUCLEOTIDE SEQUENCE [LARGE SCALE GENOMIC DNA]</scope>
    <source>
        <strain evidence="3 4">EC9</strain>
    </source>
</reference>
<keyword evidence="4" id="KW-1185">Reference proteome</keyword>
<gene>
    <name evidence="3" type="primary">astB</name>
    <name evidence="3" type="ORF">EC9_11500</name>
</gene>
<dbReference type="GO" id="GO:0006525">
    <property type="term" value="P:arginine metabolic process"/>
    <property type="evidence" value="ECO:0007669"/>
    <property type="project" value="UniProtKB-KW"/>
</dbReference>
<keyword evidence="1" id="KW-0056">Arginine metabolism</keyword>
<dbReference type="EMBL" id="CP036261">
    <property type="protein sequence ID" value="QDS86975.1"/>
    <property type="molecule type" value="Genomic_DNA"/>
</dbReference>
<dbReference type="HAMAP" id="MF_01172">
    <property type="entry name" value="AstB"/>
    <property type="match status" value="1"/>
</dbReference>
<dbReference type="NCBIfam" id="NF009789">
    <property type="entry name" value="PRK13281.1"/>
    <property type="match status" value="1"/>
</dbReference>
<evidence type="ECO:0000256" key="1">
    <source>
        <dbReference type="ARBA" id="ARBA00022503"/>
    </source>
</evidence>
<sequence>MTISEINFDGIVGPTHHFGGLGIGNLASHRHAGEVANPRAAALQGLDKMATLARLGCRQAVLPPQPRPDMGLLRACGFAGTPAEIIGQASQAAPSLLSAAYSASSMWAANAATVTRSNRGGDRRTHFSPANLVSSLHRSIEPQWTTAVLREIFADASFCVHDPLPPATPLRDEGAANHMRLSDPSGDDSWDLFVYGEAQGTRFPPRQAEAACQAIARRHQLLPQRTLFLQQHPAAIEAGAFHNDVVATSCENVLLYHQLAFEDAESALDQLAADFQKSTGGPLYRIEIAANDFSLADAIDTYLFNSQIVRAGDDRDGSLRLISPLACQQHPRARAAIDKILADPNPITAVEFVDLRESMNNGGGPACLRLRVPIDDDQLEKIPASLIWSPQLDDRLRAWVISHYPTKLTLDDLGDFDRIEQTQQAMRELSSILNLQSIRPDVSF</sequence>
<evidence type="ECO:0000256" key="2">
    <source>
        <dbReference type="ARBA" id="ARBA00022801"/>
    </source>
</evidence>
<proteinExistence type="inferred from homology"/>
<dbReference type="GO" id="GO:0009015">
    <property type="term" value="F:N-succinylarginine dihydrolase activity"/>
    <property type="evidence" value="ECO:0007669"/>
    <property type="project" value="UniProtKB-EC"/>
</dbReference>
<dbReference type="EC" id="3.5.3.23" evidence="3"/>
<dbReference type="InterPro" id="IPR037031">
    <property type="entry name" value="AstB_sf"/>
</dbReference>
<dbReference type="Gene3D" id="3.75.10.20">
    <property type="entry name" value="Succinylarginine dihydrolase"/>
    <property type="match status" value="1"/>
</dbReference>